<organism evidence="1 2">
    <name type="scientific">Leptotrombidium deliense</name>
    <dbReference type="NCBI Taxonomy" id="299467"/>
    <lineage>
        <taxon>Eukaryota</taxon>
        <taxon>Metazoa</taxon>
        <taxon>Ecdysozoa</taxon>
        <taxon>Arthropoda</taxon>
        <taxon>Chelicerata</taxon>
        <taxon>Arachnida</taxon>
        <taxon>Acari</taxon>
        <taxon>Acariformes</taxon>
        <taxon>Trombidiformes</taxon>
        <taxon>Prostigmata</taxon>
        <taxon>Anystina</taxon>
        <taxon>Parasitengona</taxon>
        <taxon>Trombiculoidea</taxon>
        <taxon>Trombiculidae</taxon>
        <taxon>Leptotrombidium</taxon>
    </lineage>
</organism>
<keyword evidence="2" id="KW-1185">Reference proteome</keyword>
<feature type="non-terminal residue" evidence="1">
    <location>
        <position position="15"/>
    </location>
</feature>
<gene>
    <name evidence="1" type="ORF">B4U80_05633</name>
</gene>
<proteinExistence type="predicted"/>
<name>A0A443RV63_9ACAR</name>
<reference evidence="1 2" key="1">
    <citation type="journal article" date="2018" name="Gigascience">
        <title>Genomes of trombidid mites reveal novel predicted allergens and laterally-transferred genes associated with secondary metabolism.</title>
        <authorList>
            <person name="Dong X."/>
            <person name="Chaisiri K."/>
            <person name="Xia D."/>
            <person name="Armstrong S.D."/>
            <person name="Fang Y."/>
            <person name="Donnelly M.J."/>
            <person name="Kadowaki T."/>
            <person name="McGarry J.W."/>
            <person name="Darby A.C."/>
            <person name="Makepeace B.L."/>
        </authorList>
    </citation>
    <scope>NUCLEOTIDE SEQUENCE [LARGE SCALE GENOMIC DNA]</scope>
    <source>
        <strain evidence="1">UoL-UT</strain>
    </source>
</reference>
<protein>
    <submittedName>
        <fullName evidence="1">Uncharacterized protein</fullName>
    </submittedName>
</protein>
<accession>A0A443RV63</accession>
<evidence type="ECO:0000313" key="1">
    <source>
        <dbReference type="EMBL" id="RWS19094.1"/>
    </source>
</evidence>
<dbReference type="Proteomes" id="UP000288716">
    <property type="component" value="Unassembled WGS sequence"/>
</dbReference>
<feature type="non-terminal residue" evidence="1">
    <location>
        <position position="1"/>
    </location>
</feature>
<evidence type="ECO:0000313" key="2">
    <source>
        <dbReference type="Proteomes" id="UP000288716"/>
    </source>
</evidence>
<dbReference type="VEuPathDB" id="VectorBase:LDEU012946"/>
<comment type="caution">
    <text evidence="1">The sequence shown here is derived from an EMBL/GenBank/DDBJ whole genome shotgun (WGS) entry which is preliminary data.</text>
</comment>
<dbReference type="EMBL" id="NCKV01030267">
    <property type="protein sequence ID" value="RWS19094.1"/>
    <property type="molecule type" value="Genomic_DNA"/>
</dbReference>
<sequence>KLKVELKRLETAGII</sequence>